<dbReference type="InterPro" id="IPR047219">
    <property type="entry name" value="KMT2A_2B_SET"/>
</dbReference>
<dbReference type="Gene3D" id="1.20.920.10">
    <property type="entry name" value="Bromodomain-like"/>
    <property type="match status" value="1"/>
</dbReference>
<dbReference type="PROSITE" id="PS51543">
    <property type="entry name" value="FYRC"/>
    <property type="match status" value="1"/>
</dbReference>
<reference evidence="58" key="1">
    <citation type="submission" date="2019-10" db="EMBL/GenBank/DDBJ databases">
        <title>The sequence and de novo assembly of the wild yak genome.</title>
        <authorList>
            <person name="Liu Y."/>
        </authorList>
    </citation>
    <scope>NUCLEOTIDE SEQUENCE [LARGE SCALE GENOMIC DNA]</scope>
    <source>
        <strain evidence="58">WY2019</strain>
    </source>
</reference>
<dbReference type="InterPro" id="IPR003616">
    <property type="entry name" value="Post-SET_dom"/>
</dbReference>
<dbReference type="GO" id="GO:0035097">
    <property type="term" value="C:histone methyltransferase complex"/>
    <property type="evidence" value="ECO:0007669"/>
    <property type="project" value="TreeGrafter"/>
</dbReference>
<dbReference type="PANTHER" id="PTHR45838:SF3">
    <property type="entry name" value="HISTONE-LYSINE N-METHYLTRANSFERASE 2B"/>
    <property type="match status" value="1"/>
</dbReference>
<dbReference type="SUPFAM" id="SSF57903">
    <property type="entry name" value="FYVE/PHD zinc finger"/>
    <property type="match status" value="2"/>
</dbReference>
<keyword evidence="19 48" id="KW-1133">Transmembrane helix</keyword>
<dbReference type="FunFam" id="1.20.920.10:FF:000033">
    <property type="entry name" value="Histone-lysine N-methyltransferase"/>
    <property type="match status" value="1"/>
</dbReference>
<dbReference type="InterPro" id="IPR013083">
    <property type="entry name" value="Znf_RING/FYVE/PHD"/>
</dbReference>
<evidence type="ECO:0000256" key="41">
    <source>
        <dbReference type="ARBA" id="ARBA00075242"/>
    </source>
</evidence>
<dbReference type="PROSITE" id="PS50280">
    <property type="entry name" value="SET"/>
    <property type="match status" value="1"/>
</dbReference>
<evidence type="ECO:0000256" key="38">
    <source>
        <dbReference type="ARBA" id="ARBA00069071"/>
    </source>
</evidence>
<dbReference type="FunFam" id="1.10.10.10:FF:000340">
    <property type="entry name" value="ETS translocation variant 2"/>
    <property type="match status" value="1"/>
</dbReference>
<comment type="catalytic activity">
    <reaction evidence="33">
        <text>L-lysyl(4)-[histone H3] + S-adenosyl-L-methionine = N(6)-methyl-L-lysyl(4)-[histone H3] + S-adenosyl-L-homocysteine + H(+)</text>
        <dbReference type="Rhea" id="RHEA:60264"/>
        <dbReference type="Rhea" id="RHEA-COMP:15543"/>
        <dbReference type="Rhea" id="RHEA-COMP:15547"/>
        <dbReference type="ChEBI" id="CHEBI:15378"/>
        <dbReference type="ChEBI" id="CHEBI:29969"/>
        <dbReference type="ChEBI" id="CHEBI:57856"/>
        <dbReference type="ChEBI" id="CHEBI:59789"/>
        <dbReference type="ChEBI" id="CHEBI:61929"/>
        <dbReference type="EC" id="2.1.1.364"/>
    </reaction>
    <physiologicalReaction direction="left-to-right" evidence="33">
        <dbReference type="Rhea" id="RHEA:60265"/>
    </physiologicalReaction>
</comment>
<feature type="domain" description="ETS" evidence="51">
    <location>
        <begin position="239"/>
        <end position="319"/>
    </location>
</feature>
<dbReference type="PRINTS" id="PR00454">
    <property type="entry name" value="ETSDOMAIN"/>
</dbReference>
<keyword evidence="29 46" id="KW-0539">Nucleus</keyword>
<dbReference type="InterPro" id="IPR019787">
    <property type="entry name" value="Znf_PHD-finger"/>
</dbReference>
<feature type="compositionally biased region" description="Pro residues" evidence="47">
    <location>
        <begin position="2282"/>
        <end position="2301"/>
    </location>
</feature>
<dbReference type="GO" id="GO:0016020">
    <property type="term" value="C:membrane"/>
    <property type="evidence" value="ECO:0007669"/>
    <property type="project" value="UniProtKB-SubCell"/>
</dbReference>
<evidence type="ECO:0000256" key="44">
    <source>
        <dbReference type="ARBA" id="ARBA00083050"/>
    </source>
</evidence>
<feature type="compositionally biased region" description="Low complexity" evidence="47">
    <location>
        <begin position="2320"/>
        <end position="2338"/>
    </location>
</feature>
<keyword evidence="20" id="KW-0007">Acetylation</keyword>
<accession>A0A6B0R7Z5</accession>
<keyword evidence="18" id="KW-0156">Chromatin regulator</keyword>
<evidence type="ECO:0000256" key="39">
    <source>
        <dbReference type="ARBA" id="ARBA00071844"/>
    </source>
</evidence>
<dbReference type="InterPro" id="IPR003889">
    <property type="entry name" value="FYrich_C"/>
</dbReference>
<dbReference type="EC" id="2.1.1.364" evidence="30"/>
<dbReference type="Pfam" id="PF00628">
    <property type="entry name" value="PHD"/>
    <property type="match status" value="2"/>
</dbReference>
<evidence type="ECO:0000259" key="50">
    <source>
        <dbReference type="PROSITE" id="PS50016"/>
    </source>
</evidence>
<dbReference type="InterPro" id="IPR002857">
    <property type="entry name" value="Znf_CXXC"/>
</dbReference>
<keyword evidence="21" id="KW-0805">Transcription regulation</keyword>
<keyword evidence="24" id="KW-0496">Mitochondrion</keyword>
<comment type="catalytic activity">
    <reaction evidence="35">
        <text>N(6)-methyl-L-lysyl(4)-[histone H3] + S-adenosyl-L-methionine = N(6),N(6)-dimethyl-L-lysyl(4)-[histone H3] + S-adenosyl-L-homocysteine + H(+)</text>
        <dbReference type="Rhea" id="RHEA:60268"/>
        <dbReference type="Rhea" id="RHEA-COMP:15540"/>
        <dbReference type="Rhea" id="RHEA-COMP:15543"/>
        <dbReference type="ChEBI" id="CHEBI:15378"/>
        <dbReference type="ChEBI" id="CHEBI:57856"/>
        <dbReference type="ChEBI" id="CHEBI:59789"/>
        <dbReference type="ChEBI" id="CHEBI:61929"/>
        <dbReference type="ChEBI" id="CHEBI:61976"/>
    </reaction>
    <physiologicalReaction direction="left-to-right" evidence="35">
        <dbReference type="Rhea" id="RHEA:60269"/>
    </physiologicalReaction>
</comment>
<feature type="domain" description="PHD-type" evidence="57">
    <location>
        <begin position="2022"/>
        <end position="2130"/>
    </location>
</feature>
<dbReference type="InterPro" id="IPR001965">
    <property type="entry name" value="Znf_PHD"/>
</dbReference>
<dbReference type="PROSITE" id="PS51058">
    <property type="entry name" value="ZF_CXXC"/>
    <property type="match status" value="1"/>
</dbReference>
<evidence type="ECO:0000256" key="25">
    <source>
        <dbReference type="ARBA" id="ARBA00023136"/>
    </source>
</evidence>
<keyword evidence="13" id="KW-0479">Metal-binding</keyword>
<dbReference type="SMART" id="SM00508">
    <property type="entry name" value="PostSET"/>
    <property type="match status" value="1"/>
</dbReference>
<feature type="region of interest" description="Disordered" evidence="47">
    <location>
        <begin position="2653"/>
        <end position="2675"/>
    </location>
</feature>
<keyword evidence="26" id="KW-1015">Disulfide bond</keyword>
<comment type="subcellular location">
    <subcellularLocation>
        <location evidence="2">Membrane</location>
        <topology evidence="2">Multi-pass membrane protein</topology>
    </subcellularLocation>
    <subcellularLocation>
        <location evidence="3">Mitochondrion</location>
    </subcellularLocation>
    <subcellularLocation>
        <location evidence="1 46">Nucleus</location>
    </subcellularLocation>
</comment>
<dbReference type="CDD" id="cd05493">
    <property type="entry name" value="Bromo_ALL-1"/>
    <property type="match status" value="1"/>
</dbReference>
<evidence type="ECO:0000256" key="24">
    <source>
        <dbReference type="ARBA" id="ARBA00023128"/>
    </source>
</evidence>
<evidence type="ECO:0000256" key="35">
    <source>
        <dbReference type="ARBA" id="ARBA00050089"/>
    </source>
</evidence>
<dbReference type="PROSITE" id="PS50868">
    <property type="entry name" value="POST_SET"/>
    <property type="match status" value="1"/>
</dbReference>
<comment type="similarity">
    <text evidence="6">Belongs to the krueppel C2H2-type zinc-finger protein family.</text>
</comment>
<keyword evidence="16" id="KW-0862">Zinc</keyword>
<evidence type="ECO:0000256" key="10">
    <source>
        <dbReference type="ARBA" id="ARBA00022679"/>
    </source>
</evidence>
<feature type="region of interest" description="Disordered" evidence="47">
    <location>
        <begin position="116"/>
        <end position="136"/>
    </location>
</feature>
<feature type="compositionally biased region" description="Basic residues" evidence="47">
    <location>
        <begin position="1391"/>
        <end position="1401"/>
    </location>
</feature>
<feature type="signal peptide" evidence="49">
    <location>
        <begin position="1"/>
        <end position="27"/>
    </location>
</feature>
<dbReference type="GO" id="GO:0008270">
    <property type="term" value="F:zinc ion binding"/>
    <property type="evidence" value="ECO:0007669"/>
    <property type="project" value="UniProtKB-KW"/>
</dbReference>
<feature type="region of interest" description="Disordered" evidence="47">
    <location>
        <begin position="1470"/>
        <end position="1576"/>
    </location>
</feature>
<evidence type="ECO:0000256" key="42">
    <source>
        <dbReference type="ARBA" id="ARBA00077158"/>
    </source>
</evidence>
<keyword evidence="10" id="KW-0808">Transferase</keyword>
<dbReference type="Pfam" id="PF13771">
    <property type="entry name" value="zf-HC5HC2H"/>
    <property type="match status" value="1"/>
</dbReference>
<evidence type="ECO:0000256" key="5">
    <source>
        <dbReference type="ARBA" id="ARBA00006840"/>
    </source>
</evidence>
<evidence type="ECO:0000256" key="37">
    <source>
        <dbReference type="ARBA" id="ARBA00056143"/>
    </source>
</evidence>
<evidence type="ECO:0000256" key="34">
    <source>
        <dbReference type="ARBA" id="ARBA00049584"/>
    </source>
</evidence>
<evidence type="ECO:0000259" key="52">
    <source>
        <dbReference type="PROSITE" id="PS50097"/>
    </source>
</evidence>
<keyword evidence="28" id="KW-0325">Glycoprotein</keyword>
<feature type="region of interest" description="Disordered" evidence="47">
    <location>
        <begin position="2250"/>
        <end position="2423"/>
    </location>
</feature>
<feature type="compositionally biased region" description="Pro residues" evidence="47">
    <location>
        <begin position="1182"/>
        <end position="1198"/>
    </location>
</feature>
<evidence type="ECO:0000256" key="8">
    <source>
        <dbReference type="ARBA" id="ARBA00022553"/>
    </source>
</evidence>
<dbReference type="InterPro" id="IPR041959">
    <property type="entry name" value="KMT2B_ePHD"/>
</dbReference>
<evidence type="ECO:0000256" key="29">
    <source>
        <dbReference type="ARBA" id="ARBA00023242"/>
    </source>
</evidence>
<dbReference type="PANTHER" id="PTHR45838">
    <property type="entry name" value="HISTONE-LYSINE-N-METHYLTRANSFERASE 2 KMT2 FAMILY MEMBER"/>
    <property type="match status" value="1"/>
</dbReference>
<dbReference type="GO" id="GO:0003700">
    <property type="term" value="F:DNA-binding transcription factor activity"/>
    <property type="evidence" value="ECO:0007669"/>
    <property type="project" value="InterPro"/>
</dbReference>
<dbReference type="EMBL" id="VBQZ03000017">
    <property type="protein sequence ID" value="MXQ83593.1"/>
    <property type="molecule type" value="Genomic_DNA"/>
</dbReference>
<keyword evidence="59" id="KW-1185">Reference proteome</keyword>
<feature type="compositionally biased region" description="Gly residues" evidence="47">
    <location>
        <begin position="2456"/>
        <end position="2466"/>
    </location>
</feature>
<dbReference type="InterPro" id="IPR013087">
    <property type="entry name" value="Znf_C2H2_type"/>
</dbReference>
<feature type="compositionally biased region" description="Basic and acidic residues" evidence="47">
    <location>
        <begin position="811"/>
        <end position="831"/>
    </location>
</feature>
<evidence type="ECO:0000256" key="17">
    <source>
        <dbReference type="ARBA" id="ARBA00022843"/>
    </source>
</evidence>
<dbReference type="SMART" id="SM00541">
    <property type="entry name" value="FYRN"/>
    <property type="match status" value="1"/>
</dbReference>
<dbReference type="Pfam" id="PF05964">
    <property type="entry name" value="FYRN"/>
    <property type="match status" value="1"/>
</dbReference>
<dbReference type="Gene3D" id="3.30.710.10">
    <property type="entry name" value="Potassium Channel Kv1.1, Chain A"/>
    <property type="match status" value="1"/>
</dbReference>
<dbReference type="CDD" id="cd03156">
    <property type="entry name" value="uroplakin_I_like_LEL"/>
    <property type="match status" value="1"/>
</dbReference>
<evidence type="ECO:0000256" key="28">
    <source>
        <dbReference type="ARBA" id="ARBA00023180"/>
    </source>
</evidence>
<evidence type="ECO:0000256" key="2">
    <source>
        <dbReference type="ARBA" id="ARBA00004141"/>
    </source>
</evidence>
<keyword evidence="49" id="KW-0732">Signal</keyword>
<dbReference type="Gene3D" id="3.30.160.60">
    <property type="entry name" value="Classic Zinc Finger"/>
    <property type="match status" value="2"/>
</dbReference>
<dbReference type="FunFam" id="3.30.160.60:FF:000553">
    <property type="entry name" value="Zinc finger and BTB domain-containing protein 16"/>
    <property type="match status" value="1"/>
</dbReference>
<dbReference type="Pfam" id="PF00651">
    <property type="entry name" value="BTB"/>
    <property type="match status" value="1"/>
</dbReference>
<dbReference type="SMART" id="SM00225">
    <property type="entry name" value="BTB"/>
    <property type="match status" value="1"/>
</dbReference>
<dbReference type="InterPro" id="IPR001214">
    <property type="entry name" value="SET_dom"/>
</dbReference>
<keyword evidence="17" id="KW-0832">Ubl conjugation</keyword>
<feature type="compositionally biased region" description="Basic and acidic residues" evidence="47">
    <location>
        <begin position="1279"/>
        <end position="1300"/>
    </location>
</feature>
<feature type="transmembrane region" description="Helical" evidence="48">
    <location>
        <begin position="391"/>
        <end position="410"/>
    </location>
</feature>
<dbReference type="InterPro" id="IPR036236">
    <property type="entry name" value="Znf_C2H2_sf"/>
</dbReference>
<dbReference type="SUPFAM" id="SSF54695">
    <property type="entry name" value="POZ domain"/>
    <property type="match status" value="1"/>
</dbReference>
<feature type="domain" description="C2H2-type" evidence="53">
    <location>
        <begin position="1066"/>
        <end position="1093"/>
    </location>
</feature>
<name>A0A6B0R7Z5_9CETA</name>
<feature type="domain" description="BTB" evidence="52">
    <location>
        <begin position="720"/>
        <end position="778"/>
    </location>
</feature>
<feature type="region of interest" description="Disordered" evidence="47">
    <location>
        <begin position="1275"/>
        <end position="1312"/>
    </location>
</feature>
<evidence type="ECO:0000256" key="33">
    <source>
        <dbReference type="ARBA" id="ARBA00049353"/>
    </source>
</evidence>
<dbReference type="InterPro" id="IPR036390">
    <property type="entry name" value="WH_DNA-bd_sf"/>
</dbReference>
<evidence type="ECO:0000256" key="14">
    <source>
        <dbReference type="ARBA" id="ARBA00022737"/>
    </source>
</evidence>
<dbReference type="SMART" id="SM00413">
    <property type="entry name" value="ETS"/>
    <property type="match status" value="1"/>
</dbReference>
<dbReference type="PROSITE" id="PS00028">
    <property type="entry name" value="ZINC_FINGER_C2H2_1"/>
    <property type="match status" value="2"/>
</dbReference>
<feature type="domain" description="PHD-type" evidence="50">
    <location>
        <begin position="1645"/>
        <end position="1696"/>
    </location>
</feature>
<feature type="compositionally biased region" description="Polar residues" evidence="47">
    <location>
        <begin position="1002"/>
        <end position="1022"/>
    </location>
</feature>
<dbReference type="InterPro" id="IPR046341">
    <property type="entry name" value="SET_dom_sf"/>
</dbReference>
<dbReference type="InterPro" id="IPR036549">
    <property type="entry name" value="CX6/COA6-like_sf"/>
</dbReference>
<feature type="compositionally biased region" description="Acidic residues" evidence="47">
    <location>
        <begin position="2781"/>
        <end position="2790"/>
    </location>
</feature>
<dbReference type="GO" id="GO:0045893">
    <property type="term" value="P:positive regulation of DNA-templated transcription"/>
    <property type="evidence" value="ECO:0007669"/>
    <property type="project" value="TreeGrafter"/>
</dbReference>
<dbReference type="GO" id="GO:0032259">
    <property type="term" value="P:methylation"/>
    <property type="evidence" value="ECO:0007669"/>
    <property type="project" value="UniProtKB-KW"/>
</dbReference>
<dbReference type="FunFam" id="1.10.1450.10:FF:000017">
    <property type="entry name" value="Tetraspanin"/>
    <property type="match status" value="1"/>
</dbReference>
<evidence type="ECO:0000256" key="47">
    <source>
        <dbReference type="SAM" id="MobiDB-lite"/>
    </source>
</evidence>
<feature type="region of interest" description="Disordered" evidence="47">
    <location>
        <begin position="2456"/>
        <end position="2477"/>
    </location>
</feature>
<dbReference type="Gene3D" id="1.10.1450.10">
    <property type="entry name" value="Tetraspanin"/>
    <property type="match status" value="1"/>
</dbReference>
<dbReference type="Pfam" id="PF00096">
    <property type="entry name" value="zf-C2H2"/>
    <property type="match status" value="1"/>
</dbReference>
<dbReference type="PROSITE" id="PS00345">
    <property type="entry name" value="ETS_DOMAIN_1"/>
    <property type="match status" value="1"/>
</dbReference>
<keyword evidence="23 46" id="KW-0238">DNA-binding</keyword>
<dbReference type="Gene3D" id="2.170.270.10">
    <property type="entry name" value="SET domain"/>
    <property type="match status" value="1"/>
</dbReference>
<dbReference type="InterPro" id="IPR011333">
    <property type="entry name" value="SKP1/BTB/POZ_sf"/>
</dbReference>
<protein>
    <recommendedName>
        <fullName evidence="31">Cytochrome c oxidase subunit 6B1</fullName>
        <ecNumber evidence="30">2.1.1.364</ecNumber>
    </recommendedName>
    <alternativeName>
        <fullName evidence="32">Cytochrome c oxidase subunit VIb isoform 1</fullName>
    </alternativeName>
    <alternativeName>
        <fullName evidence="39">ETS translocation variant 2</fullName>
    </alternativeName>
    <alternativeName>
        <fullName evidence="43">Ets-related protein 71</fullName>
    </alternativeName>
    <alternativeName>
        <fullName evidence="40">Histone-lysine N-methyltransferase 2B</fullName>
    </alternativeName>
    <alternativeName>
        <fullName evidence="41">Trithorax homolog 2</fullName>
    </alternativeName>
    <alternativeName>
        <fullName evidence="44">Uroplakin Ia</fullName>
    </alternativeName>
    <alternativeName>
        <fullName evidence="38">Uroplakin-1a</fullName>
    </alternativeName>
    <alternativeName>
        <fullName evidence="42">WW domain-binding protein 7</fullName>
    </alternativeName>
</protein>
<dbReference type="SMART" id="SM00317">
    <property type="entry name" value="SET"/>
    <property type="match status" value="1"/>
</dbReference>
<dbReference type="PROSITE" id="PS50157">
    <property type="entry name" value="ZINC_FINGER_C2H2_2"/>
    <property type="match status" value="1"/>
</dbReference>
<feature type="domain" description="CXXC-type" evidence="56">
    <location>
        <begin position="1402"/>
        <end position="1449"/>
    </location>
</feature>
<dbReference type="CDD" id="cd15589">
    <property type="entry name" value="PHD1_KMT2B"/>
    <property type="match status" value="1"/>
</dbReference>
<dbReference type="SMART" id="SM00542">
    <property type="entry name" value="FYRC"/>
    <property type="match status" value="1"/>
</dbReference>
<feature type="region of interest" description="Disordered" evidence="47">
    <location>
        <begin position="811"/>
        <end position="834"/>
    </location>
</feature>
<evidence type="ECO:0000259" key="53">
    <source>
        <dbReference type="PROSITE" id="PS50157"/>
    </source>
</evidence>
<evidence type="ECO:0000313" key="58">
    <source>
        <dbReference type="EMBL" id="MXQ83593.1"/>
    </source>
</evidence>
<comment type="similarity">
    <text evidence="5">Belongs to the tetraspanin (TM4SF) family.</text>
</comment>
<feature type="region of interest" description="Disordered" evidence="47">
    <location>
        <begin position="1002"/>
        <end position="1065"/>
    </location>
</feature>
<dbReference type="GO" id="GO:0005739">
    <property type="term" value="C:mitochondrion"/>
    <property type="evidence" value="ECO:0007669"/>
    <property type="project" value="UniProtKB-SubCell"/>
</dbReference>
<feature type="compositionally biased region" description="Pro residues" evidence="47">
    <location>
        <begin position="2804"/>
        <end position="2818"/>
    </location>
</feature>
<feature type="compositionally biased region" description="Low complexity" evidence="47">
    <location>
        <begin position="2360"/>
        <end position="2381"/>
    </location>
</feature>
<feature type="chain" id="PRO_5025388203" description="Cytochrome c oxidase subunit 6B1" evidence="49">
    <location>
        <begin position="28"/>
        <end position="3160"/>
    </location>
</feature>
<comment type="function">
    <text evidence="37">Histone methyltransferase that catalyzes methyl group transfer from S-adenosyl-L-methionine to the epsilon-amino group of 'Lys-4' of histone H3 (H3K4) via a non-processive mechanism. Part of chromatin remodeling machinery predominantly forms H3K4me1 and H3K4me2 methylation marks at active chromatin sites where transcription and DNA repair take place. Likely plays a redundant role with KMT2C in enriching H3K4me1 marks on primed and active enhancer elements. Plays a central role in beta-globin locus transcription regulation by being recruited by NFE2. Plays an important role in controlling bulk H3K4me during oocyte growth and preimplantation development. Required during the transcriptionally active period of oocyte growth for the establishment and/or maintenance of bulk H3K4 trimethylation (H3K4me3), global transcriptional silencing that preceeds resumption of meiosis, oocyte survival and normal zygotic genome activation.</text>
</comment>
<keyword evidence="7" id="KW-1017">Isopeptide bond</keyword>
<evidence type="ECO:0000256" key="22">
    <source>
        <dbReference type="ARBA" id="ARBA00023117"/>
    </source>
</evidence>
<dbReference type="Gene3D" id="1.10.10.140">
    <property type="entry name" value="Cytochrome c oxidase, subunit VIb"/>
    <property type="match status" value="1"/>
</dbReference>
<evidence type="ECO:0000259" key="57">
    <source>
        <dbReference type="PROSITE" id="PS51805"/>
    </source>
</evidence>
<evidence type="ECO:0000256" key="15">
    <source>
        <dbReference type="ARBA" id="ARBA00022771"/>
    </source>
</evidence>
<feature type="compositionally biased region" description="Pro residues" evidence="47">
    <location>
        <begin position="2406"/>
        <end position="2417"/>
    </location>
</feature>
<dbReference type="CDD" id="cd15591">
    <property type="entry name" value="PHD2_KMT2B"/>
    <property type="match status" value="1"/>
</dbReference>
<feature type="region of interest" description="Disordered" evidence="47">
    <location>
        <begin position="1337"/>
        <end position="1401"/>
    </location>
</feature>
<dbReference type="InterPro" id="IPR011011">
    <property type="entry name" value="Znf_FYVE_PHD"/>
</dbReference>
<evidence type="ECO:0000256" key="18">
    <source>
        <dbReference type="ARBA" id="ARBA00022853"/>
    </source>
</evidence>
<dbReference type="CDD" id="cd19170">
    <property type="entry name" value="SET_KMT2A_2B"/>
    <property type="match status" value="1"/>
</dbReference>
<feature type="region of interest" description="Disordered" evidence="47">
    <location>
        <begin position="1168"/>
        <end position="1211"/>
    </location>
</feature>
<comment type="similarity">
    <text evidence="4 46">Belongs to the ETS family.</text>
</comment>
<keyword evidence="12 48" id="KW-0812">Transmembrane</keyword>
<feature type="transmembrane region" description="Helical" evidence="48">
    <location>
        <begin position="430"/>
        <end position="454"/>
    </location>
</feature>
<evidence type="ECO:0000256" key="21">
    <source>
        <dbReference type="ARBA" id="ARBA00023015"/>
    </source>
</evidence>
<evidence type="ECO:0000259" key="54">
    <source>
        <dbReference type="PROSITE" id="PS50280"/>
    </source>
</evidence>
<sequence length="3160" mass="347278">MCVRWVRRWGPSLNLMGLCLTSLPAEGAELNFYIPELAVQADTLTEDTCWKGGCGLGPLGTGEEGLPQPDWSSTPYPEAAWGAEPAPQALPWPGDWTDLPCSGTVSCSGVSQAPGPATWTGSEGATGQNYTTSAGSTNSWSRAQVASSSTSWDYSIGPDGATCWGRSLGGELCADSTLPWAGPEASDCTTSWDSGLHMDCTTSSKEYQSSDLTTSSEPTQQSDRATLARYPKTNHRGPIQLWQFLLELLHDGARRSCIRWTGNSREFQLCDPKEVARLWGERKRKPGMNYEKLSRGLRYYYRRDIVRKSGGRKYTYRFGGRLPRVSTMAEDIQTKIKNYQTAPFDSRFPNQNQTRNCWQNYLDFHRCEKAMTAKGGDVSVCEWYRRVYKSLCPISWLSGLALFAETVWVTTDQYRVYPLMGVSGKDDVFAGAWIAIFCGFSFFVVASFGVGAALCRRRSMILTYLILMLIIYIFECASCITSYTHRDYMVSNPSLITKQMLTFYSADSNQGRELTRLWDRIMIEQECCGTSGPMDWVNFTSAFRATTPEVVFPWPPLCCRRTGNFIPVNEEGCRLGHLDYLFTKGCFEHIGHAIDSYTWGISWFGFAILMWTPEWQQCNLAKAGLIWQDGFVCPGPTTQRPTPEDTYIYNDYLSNHQAKLEYAVPPSPFHHGPYTVAFLSEPLRLVPRQGTMPLSPTRLPSPYASDRLVRLAARLRPALCDTLITVGSQEFPAHSLVLAGVSQQLGRRGRWAVVKGISPSTFAQLLHFVYGESLELHPGELGPLEEAARTLGVQSLEEACFRARRDMAREELGPGLKKQQEELEKPTRDSMRGVGAFGEKQRPEKFVRAGGKEQETLHRPRPPRESPDTAEAILEGRGEQMRPKEQLHQALVGHGRVGGKQEVVMWLRDSARGSEESLREFPGPLPPAGSFQTGITPSPWWAEAPWLGEGQSALWSILLLPPRYGTPFSHSIPMTGAWQEVWPPDQRIPLSLNLHKGLWSQNQLASSSPTPGSLPQVPTQLSPGEKEESDQRRTGELATCVGQVGTASHPSLPHPPPPTPARSRPYSCSVCGKRFSLKHQMETHYRVHTGEKPFSCSLCPQRSRDFSAMTKHLRTHGAAPYRCPLCQAGCPSLASMQAHMRGHSPTVTGSPTMRASLTHLPTPILLLGRAPRGRGRKHKTTPLPPPRLADVAPAPPKTPARKRGEEGTERMAPPLEKARIAGLGSLPLSGVEEKMFSLLKRAKVQLIKIDQQQQQKVASLMPPSPGGQMEEVVGTVKQIPDRGSVKSEDESVETKRERPSGPESPVQGPRIKHVCRHAAVALGQARAMVPEDVPRLSALPLRDRQDLNAEDTSSASETESVPSQSQPGKVESTGPGGDSEPAGSGGTLAHAPRRSLPSHHGKKMRMARCGHCRGCLRVQDCGSCVNCLDKPKFGGPNTKKQCCVYRKCDKIEARKMERLAKKGRTIVKTLLPWDSDESPEASPGPPGPRRGAGAGGPREEVVAPPGPEEQDSFLLQRKSARRCVKQRPSYDIFEDSDDSDPGGPPAPRRRTPRENELPVPEPEEQSRPRKPTLQPVLQLKARRRLDKDALAPGPFASFPNGWTGKQKSPDGVHRVRVDFKEDCDLENVWLMGGLSVLTSVPGGPPMVCLLCASKGLHELVFCQVCCDPFHPFCLEEAERPLPQHHDTWCCRRCKFCHVCGRKGRGSKHLLECERCRHAYHPACLGPSYPTRATRKRRHWICSACVRCKSCGATPGKNWDVEWSGDYSLCPRCTQLFEKGNYCPICTRCYEDNDYESKMMQCAQCDHWVHAKCEGLSDEDYEILSGLPDSVLYTCGPCAGATHPRWREALSGALQGGLRQVLQGLLSSKVAGPLLLCTQCGQEGQQLHPGPCDLHAVRRRFEEGHYKSVHSFMEDVVGILMRHSEEGEMLERRAGGQTKGLLLKLLESAFGWFDAHDPKYWRRSTRLPNGVLPNAVLPPSLDHVYAQWRQQEPETPESGQPPGDPSTAFQGKDSAAFSHLEDPRQCALCLKYGDADSKEAGRLLYIGQNEWTHVNCAIWSAEVFEENDGSLKNVHAAVARGRQMRCELCLKPGATVGCCLSSCLSNFHFMCARASYCIFQDDKKVFCQKHTDLLDGKEIVNPDGFDVLRRVYVDFEGINFKRKFLTGLEPDAINVLIGSIRIDSLGTLSDLSDCEGRLFPIGYQCSRLYWSTVDARRRCWYRCRILEYRPWGPREEPVHLEAAEENQTIVHSPAPCSEPPDHVDPPPDTDALIPRAPEHHPPVQNPDPPPRLDPSSAPPPAPRSFSGARIKVPNYSPSRRPLGGVSFGPLPSPGVPSSLTHHIPTVGDPDFPAPPRRSRRPSPLASRLPPSRRASPPLRTSPQLRVPPPTSVVRALTPTSGELAPPSRAPSPPPPPEDLGPDFEDMEVVSGLSAADLDFAASLLGTEPFQEEIVAAGAGGSSHGGLGDSSEEEAGPTPRYVHFPVTVVSGPALAPGALPGAPRIEQLDGVDDGTDSEAEAVQQPRGQGTPTSGPGAGRAGVIGAAGDRARPPEDLPSEIVDFVLKNLGGPGEGGAGPREEPLPPAPPLANGSQPPQGLPPNPADPTRTFAWLPGPPGVRVLSLGPAPEPPKPAASKIILVNKLGQVFVKMAGEGEPVSPPVKPPPLPPPMPPTAPTSWTLPPGPLLGVLPVVGVVRPAPPPPPPPLTLVLSSGPPSPPRQAIRVKRVSTFSGRSPPAPPPSKTPRLEEDGESLEDPPQGPGPCGSGFSRVRMKTPTVRGVLDLDDPGELTAEESPRPLQDRSPLLPLPEGGPPRAPDGPPDLLLESQWHHYSGEASSSEEEPPSPEDKENQAPKRAGPHLRFEISSEDGFSVEAESLEGAWRTLIEKVQEARGHARLRHLSFSGMSGARLLGIHHDAVIFLAEQLPGAQRCQHYKFRYHQQGEGQEEPPLNPHGAARAEVYLRKCTFDMFNFLASQHRVLPEGATCDEEEDEVQLRSTRRATSLELPMAMRFRHLKKTSKEAVGVYRSAIHGRGLFCKRNIDAGEMVIEYSGIVIRSVLTDKREKFYDGKGIGCYMFRMDDFDVVDATMHGNAARFINHSCEPNCFSRVIHVEGQKHIVIFALRRILRGEELTYDYKFPIEDASNKLPCNCGAKRCRRFLN</sequence>
<evidence type="ECO:0000256" key="40">
    <source>
        <dbReference type="ARBA" id="ARBA00072633"/>
    </source>
</evidence>
<evidence type="ECO:0000259" key="51">
    <source>
        <dbReference type="PROSITE" id="PS50061"/>
    </source>
</evidence>
<evidence type="ECO:0000256" key="12">
    <source>
        <dbReference type="ARBA" id="ARBA00022692"/>
    </source>
</evidence>
<evidence type="ECO:0000256" key="31">
    <source>
        <dbReference type="ARBA" id="ARBA00040060"/>
    </source>
</evidence>
<dbReference type="FunFam" id="3.30.40.10:FF:000071">
    <property type="entry name" value="Histone-lysine N-methyltransferase"/>
    <property type="match status" value="1"/>
</dbReference>
<evidence type="ECO:0000256" key="36">
    <source>
        <dbReference type="ARBA" id="ARBA00053038"/>
    </source>
</evidence>
<dbReference type="Gene3D" id="3.30.160.360">
    <property type="match status" value="2"/>
</dbReference>
<dbReference type="CDD" id="cd00926">
    <property type="entry name" value="Cyt_c_Oxidase_VIb"/>
    <property type="match status" value="1"/>
</dbReference>
<feature type="compositionally biased region" description="Polar residues" evidence="47">
    <location>
        <begin position="119"/>
        <end position="136"/>
    </location>
</feature>
<comment type="caution">
    <text evidence="58">The sequence shown here is derived from an EMBL/GenBank/DDBJ whole genome shotgun (WGS) entry which is preliminary data.</text>
</comment>
<dbReference type="FunFam" id="3.30.160.360:FF:000004">
    <property type="entry name" value="Histone-lysine N-methyltransferase"/>
    <property type="match status" value="1"/>
</dbReference>
<feature type="domain" description="Post-SET" evidence="55">
    <location>
        <begin position="3144"/>
        <end position="3160"/>
    </location>
</feature>
<evidence type="ECO:0000256" key="49">
    <source>
        <dbReference type="SAM" id="SignalP"/>
    </source>
</evidence>
<dbReference type="GO" id="GO:0140945">
    <property type="term" value="F:histone H3K4 monomethyltransferase activity"/>
    <property type="evidence" value="ECO:0007669"/>
    <property type="project" value="UniProtKB-EC"/>
</dbReference>
<dbReference type="SMART" id="SM00355">
    <property type="entry name" value="ZnF_C2H2"/>
    <property type="match status" value="3"/>
</dbReference>
<evidence type="ECO:0000256" key="16">
    <source>
        <dbReference type="ARBA" id="ARBA00022833"/>
    </source>
</evidence>
<dbReference type="InterPro" id="IPR036427">
    <property type="entry name" value="Bromodomain-like_sf"/>
</dbReference>
<dbReference type="Proteomes" id="UP000322234">
    <property type="component" value="Unassembled WGS sequence"/>
</dbReference>
<dbReference type="PROSITE" id="PS50061">
    <property type="entry name" value="ETS_DOMAIN_3"/>
    <property type="match status" value="1"/>
</dbReference>
<gene>
    <name evidence="58" type="ORF">E5288_WYG014544</name>
</gene>
<dbReference type="PROSITE" id="PS51542">
    <property type="entry name" value="FYRN"/>
    <property type="match status" value="1"/>
</dbReference>
<evidence type="ECO:0000256" key="3">
    <source>
        <dbReference type="ARBA" id="ARBA00004173"/>
    </source>
</evidence>
<evidence type="ECO:0000256" key="13">
    <source>
        <dbReference type="ARBA" id="ARBA00022723"/>
    </source>
</evidence>
<dbReference type="CDD" id="cd15694">
    <property type="entry name" value="ePHD_KMT2B"/>
    <property type="match status" value="1"/>
</dbReference>
<dbReference type="PROSITE" id="PS51805">
    <property type="entry name" value="EPHD"/>
    <property type="match status" value="1"/>
</dbReference>
<dbReference type="PROSITE" id="PS00346">
    <property type="entry name" value="ETS_DOMAIN_2"/>
    <property type="match status" value="1"/>
</dbReference>
<dbReference type="InterPro" id="IPR034732">
    <property type="entry name" value="EPHD"/>
</dbReference>
<dbReference type="InterPro" id="IPR003888">
    <property type="entry name" value="FYrich_N"/>
</dbReference>
<feature type="region of interest" description="Disordered" evidence="47">
    <location>
        <begin position="2493"/>
        <end position="2605"/>
    </location>
</feature>
<dbReference type="InterPro" id="IPR000210">
    <property type="entry name" value="BTB/POZ_dom"/>
</dbReference>
<evidence type="ECO:0000256" key="46">
    <source>
        <dbReference type="RuleBase" id="RU004019"/>
    </source>
</evidence>
<evidence type="ECO:0000256" key="19">
    <source>
        <dbReference type="ARBA" id="ARBA00022989"/>
    </source>
</evidence>
<dbReference type="Pfam" id="PF00335">
    <property type="entry name" value="Tetraspanin"/>
    <property type="match status" value="1"/>
</dbReference>
<dbReference type="Pfam" id="PF00856">
    <property type="entry name" value="SET"/>
    <property type="match status" value="1"/>
</dbReference>
<feature type="compositionally biased region" description="Pro residues" evidence="47">
    <location>
        <begin position="2656"/>
        <end position="2673"/>
    </location>
</feature>
<evidence type="ECO:0000256" key="26">
    <source>
        <dbReference type="ARBA" id="ARBA00023157"/>
    </source>
</evidence>
<evidence type="ECO:0000256" key="45">
    <source>
        <dbReference type="PROSITE-ProRule" id="PRU00509"/>
    </source>
</evidence>
<dbReference type="FunFam" id="1.10.10.140:FF:000001">
    <property type="entry name" value="Cytochrome c oxidase subunit 6B1"/>
    <property type="match status" value="1"/>
</dbReference>
<evidence type="ECO:0000256" key="30">
    <source>
        <dbReference type="ARBA" id="ARBA00023620"/>
    </source>
</evidence>
<keyword evidence="15 45" id="KW-0863">Zinc-finger</keyword>
<feature type="region of interest" description="Disordered" evidence="47">
    <location>
        <begin position="848"/>
        <end position="869"/>
    </location>
</feature>
<dbReference type="InterPro" id="IPR036388">
    <property type="entry name" value="WH-like_DNA-bd_sf"/>
</dbReference>
<dbReference type="InterPro" id="IPR008952">
    <property type="entry name" value="Tetraspanin_EC2_sf"/>
</dbReference>
<dbReference type="InterPro" id="IPR018499">
    <property type="entry name" value="Tetraspanin/Peripherin"/>
</dbReference>
<organism evidence="58 59">
    <name type="scientific">Bos mutus</name>
    <name type="common">wild yak</name>
    <dbReference type="NCBI Taxonomy" id="72004"/>
    <lineage>
        <taxon>Eukaryota</taxon>
        <taxon>Metazoa</taxon>
        <taxon>Chordata</taxon>
        <taxon>Craniata</taxon>
        <taxon>Vertebrata</taxon>
        <taxon>Euteleostomi</taxon>
        <taxon>Mammalia</taxon>
        <taxon>Eutheria</taxon>
        <taxon>Laurasiatheria</taxon>
        <taxon>Artiodactyla</taxon>
        <taxon>Ruminantia</taxon>
        <taxon>Pecora</taxon>
        <taxon>Bovidae</taxon>
        <taxon>Bovinae</taxon>
        <taxon>Bos</taxon>
    </lineage>
</organism>
<dbReference type="GO" id="GO:1990837">
    <property type="term" value="F:sequence-specific double-stranded DNA binding"/>
    <property type="evidence" value="ECO:0007669"/>
    <property type="project" value="UniProtKB-ARBA"/>
</dbReference>
<dbReference type="SMART" id="SM00249">
    <property type="entry name" value="PHD"/>
    <property type="match status" value="4"/>
</dbReference>
<feature type="region of interest" description="Disordered" evidence="47">
    <location>
        <begin position="2725"/>
        <end position="2857"/>
    </location>
</feature>
<dbReference type="InterPro" id="IPR000418">
    <property type="entry name" value="Ets_dom"/>
</dbReference>
<dbReference type="PROSITE" id="PS50016">
    <property type="entry name" value="ZF_PHD_2"/>
    <property type="match status" value="3"/>
</dbReference>
<dbReference type="PROSITE" id="PS51808">
    <property type="entry name" value="CHCH"/>
    <property type="match status" value="1"/>
</dbReference>
<feature type="domain" description="SET" evidence="54">
    <location>
        <begin position="3020"/>
        <end position="3136"/>
    </location>
</feature>
<evidence type="ECO:0000256" key="43">
    <source>
        <dbReference type="ARBA" id="ARBA00082451"/>
    </source>
</evidence>
<feature type="compositionally biased region" description="Basic residues" evidence="47">
    <location>
        <begin position="1171"/>
        <end position="1180"/>
    </location>
</feature>
<dbReference type="SUPFAM" id="SSF82199">
    <property type="entry name" value="SET domain"/>
    <property type="match status" value="1"/>
</dbReference>
<dbReference type="CDD" id="cd15593">
    <property type="entry name" value="PHD3_KMT2B"/>
    <property type="match status" value="1"/>
</dbReference>
<evidence type="ECO:0000259" key="55">
    <source>
        <dbReference type="PROSITE" id="PS50868"/>
    </source>
</evidence>
<keyword evidence="8" id="KW-0597">Phosphoprotein</keyword>
<feature type="compositionally biased region" description="Low complexity" evidence="47">
    <location>
        <begin position="1350"/>
        <end position="1360"/>
    </location>
</feature>
<dbReference type="Pfam" id="PF02008">
    <property type="entry name" value="zf-CXXC"/>
    <property type="match status" value="1"/>
</dbReference>
<comment type="function">
    <text evidence="34">Component of the asymmetric unit membrane (AUM); a highly specialized biomembrane elaborated by terminally differentiated urothelial cells. May play an important role in normal bladder epithelial physiology, possibly in regulating membrane permeability of superficial umbrella cells or in stabilizing the apical membrane through AUM/cytoskeletal interactions.</text>
</comment>
<evidence type="ECO:0000256" key="9">
    <source>
        <dbReference type="ARBA" id="ARBA00022603"/>
    </source>
</evidence>
<evidence type="ECO:0000256" key="4">
    <source>
        <dbReference type="ARBA" id="ARBA00005562"/>
    </source>
</evidence>
<keyword evidence="22" id="KW-0103">Bromodomain</keyword>
<feature type="compositionally biased region" description="Basic and acidic residues" evidence="47">
    <location>
        <begin position="848"/>
        <end position="867"/>
    </location>
</feature>
<evidence type="ECO:0000259" key="56">
    <source>
        <dbReference type="PROSITE" id="PS51058"/>
    </source>
</evidence>
<keyword evidence="14" id="KW-0677">Repeat</keyword>
<feature type="region of interest" description="Disordered" evidence="47">
    <location>
        <begin position="1989"/>
        <end position="2010"/>
    </location>
</feature>
<dbReference type="Gene3D" id="1.10.10.10">
    <property type="entry name" value="Winged helix-like DNA-binding domain superfamily/Winged helix DNA-binding domain"/>
    <property type="match status" value="1"/>
</dbReference>
<dbReference type="Pfam" id="PF05965">
    <property type="entry name" value="FYRC"/>
    <property type="match status" value="1"/>
</dbReference>
<evidence type="ECO:0000256" key="27">
    <source>
        <dbReference type="ARBA" id="ARBA00023163"/>
    </source>
</evidence>
<dbReference type="PROSITE" id="PS50097">
    <property type="entry name" value="BTB"/>
    <property type="match status" value="1"/>
</dbReference>
<proteinExistence type="inferred from homology"/>
<keyword evidence="9" id="KW-0489">Methyltransferase</keyword>
<keyword evidence="11" id="KW-0949">S-adenosyl-L-methionine</keyword>
<keyword evidence="25 48" id="KW-0472">Membrane</keyword>
<dbReference type="SUPFAM" id="SSF57667">
    <property type="entry name" value="beta-beta-alpha zinc fingers"/>
    <property type="match status" value="1"/>
</dbReference>
<dbReference type="FunFam" id="3.30.40.10:FF:000089">
    <property type="entry name" value="Histone-lysine N-methyltransferase"/>
    <property type="match status" value="1"/>
</dbReference>
<evidence type="ECO:0000256" key="11">
    <source>
        <dbReference type="ARBA" id="ARBA00022691"/>
    </source>
</evidence>
<dbReference type="SUPFAM" id="SSF48652">
    <property type="entry name" value="Tetraspanin"/>
    <property type="match status" value="1"/>
</dbReference>
<feature type="compositionally biased region" description="Acidic residues" evidence="47">
    <location>
        <begin position="2507"/>
        <end position="2517"/>
    </location>
</feature>
<dbReference type="Pfam" id="PF00178">
    <property type="entry name" value="Ets"/>
    <property type="match status" value="1"/>
</dbReference>
<dbReference type="FunFam" id="2.170.270.10:FF:000004">
    <property type="entry name" value="Histone-lysine N-methyltransferase"/>
    <property type="match status" value="1"/>
</dbReference>
<feature type="domain" description="PHD-type" evidence="50">
    <location>
        <begin position="1779"/>
        <end position="1840"/>
    </location>
</feature>
<dbReference type="Gene3D" id="3.30.40.10">
    <property type="entry name" value="Zinc/RING finger domain, C3HC4 (zinc finger)"/>
    <property type="match status" value="3"/>
</dbReference>
<evidence type="ECO:0000256" key="23">
    <source>
        <dbReference type="ARBA" id="ARBA00023125"/>
    </source>
</evidence>
<evidence type="ECO:0000256" key="1">
    <source>
        <dbReference type="ARBA" id="ARBA00004123"/>
    </source>
</evidence>
<feature type="transmembrane region" description="Helical" evidence="48">
    <location>
        <begin position="461"/>
        <end position="483"/>
    </location>
</feature>
<dbReference type="SUPFAM" id="SSF46785">
    <property type="entry name" value="Winged helix' DNA-binding domain"/>
    <property type="match status" value="1"/>
</dbReference>
<evidence type="ECO:0000256" key="6">
    <source>
        <dbReference type="ARBA" id="ARBA00006991"/>
    </source>
</evidence>
<feature type="compositionally biased region" description="Basic and acidic residues" evidence="47">
    <location>
        <begin position="1024"/>
        <end position="1035"/>
    </location>
</feature>
<feature type="domain" description="PHD-type" evidence="50">
    <location>
        <begin position="1693"/>
        <end position="1747"/>
    </location>
</feature>
<evidence type="ECO:0000256" key="20">
    <source>
        <dbReference type="ARBA" id="ARBA00022990"/>
    </source>
</evidence>
<dbReference type="SUPFAM" id="SSF47694">
    <property type="entry name" value="Cytochrome c oxidase subunit h"/>
    <property type="match status" value="1"/>
</dbReference>
<evidence type="ECO:0000313" key="59">
    <source>
        <dbReference type="Proteomes" id="UP000322234"/>
    </source>
</evidence>
<comment type="function">
    <text evidence="36">Binds to DNA sequences containing the consensus pentanucleotide 5'-CGGA[AT]-3'.</text>
</comment>
<evidence type="ECO:0000256" key="7">
    <source>
        <dbReference type="ARBA" id="ARBA00022499"/>
    </source>
</evidence>
<evidence type="ECO:0000256" key="32">
    <source>
        <dbReference type="ARBA" id="ARBA00042114"/>
    </source>
</evidence>
<keyword evidence="27" id="KW-0804">Transcription</keyword>
<dbReference type="FunFam" id="3.30.40.10:FF:000002">
    <property type="entry name" value="Histone-lysine N-methyltransferase"/>
    <property type="match status" value="1"/>
</dbReference>
<evidence type="ECO:0000256" key="48">
    <source>
        <dbReference type="SAM" id="Phobius"/>
    </source>
</evidence>
<dbReference type="FunFam" id="3.30.160.360:FF:000006">
    <property type="entry name" value="Histone-lysine N-methyltransferase"/>
    <property type="match status" value="1"/>
</dbReference>